<dbReference type="Pfam" id="PF15365">
    <property type="entry name" value="PNRC"/>
    <property type="match status" value="1"/>
</dbReference>
<name>A0AAF0EYQ2_9BASI</name>
<feature type="compositionally biased region" description="Polar residues" evidence="1">
    <location>
        <begin position="152"/>
        <end position="162"/>
    </location>
</feature>
<feature type="compositionally biased region" description="Low complexity" evidence="1">
    <location>
        <begin position="181"/>
        <end position="221"/>
    </location>
</feature>
<gene>
    <name evidence="2" type="ORF">MCUN1_001879</name>
</gene>
<dbReference type="Proteomes" id="UP001219933">
    <property type="component" value="Chromosome 2"/>
</dbReference>
<dbReference type="EMBL" id="CP119878">
    <property type="protein sequence ID" value="WFD35033.1"/>
    <property type="molecule type" value="Genomic_DNA"/>
</dbReference>
<feature type="region of interest" description="Disordered" evidence="1">
    <location>
        <begin position="1"/>
        <end position="228"/>
    </location>
</feature>
<feature type="compositionally biased region" description="Basic and acidic residues" evidence="1">
    <location>
        <begin position="111"/>
        <end position="127"/>
    </location>
</feature>
<feature type="compositionally biased region" description="Low complexity" evidence="1">
    <location>
        <begin position="320"/>
        <end position="330"/>
    </location>
</feature>
<dbReference type="InterPro" id="IPR028322">
    <property type="entry name" value="PNRC-like_rgn"/>
</dbReference>
<evidence type="ECO:0000313" key="3">
    <source>
        <dbReference type="Proteomes" id="UP001219933"/>
    </source>
</evidence>
<keyword evidence="3" id="KW-1185">Reference proteome</keyword>
<feature type="compositionally biased region" description="Low complexity" evidence="1">
    <location>
        <begin position="54"/>
        <end position="64"/>
    </location>
</feature>
<feature type="region of interest" description="Disordered" evidence="1">
    <location>
        <begin position="304"/>
        <end position="334"/>
    </location>
</feature>
<sequence length="354" mass="37287">MSSTTAVSRTNKHLEADASVRTPGIIYLPSNVPLNNKKSKAKKSGATRGNASSTPPVQKQTPPKTESHLTWQQQLLNNPSRPGPKFDRTLERRDEETFGVSAPKEKRKGKKDAMQHVRDTAEPKTPERASAYAGPTFHNSPAPNSLPAPRFQSRTSKPSQGESAGDVSVASITTDKDSSGASALAPAPVQSPQAAAAAASPAPATAPAATPAPAHAAAPSPRGMRMTDMPPQYPIQPHPLCSPHQTMHAPYGPPGYYGTYSSNPGMPPMMPPHAMPFPMPVGFRPHMMPPYAQPMPGMPMPNSTMQAPQGYPPPLPAAPQVPVQAPTSPARSGGQTVESLLANMLGTPVQTRAT</sequence>
<accession>A0AAF0EYQ2</accession>
<evidence type="ECO:0000313" key="2">
    <source>
        <dbReference type="EMBL" id="WFD35033.1"/>
    </source>
</evidence>
<dbReference type="AlphaFoldDB" id="A0AAF0EYQ2"/>
<organism evidence="2 3">
    <name type="scientific">Malassezia cuniculi</name>
    <dbReference type="NCBI Taxonomy" id="948313"/>
    <lineage>
        <taxon>Eukaryota</taxon>
        <taxon>Fungi</taxon>
        <taxon>Dikarya</taxon>
        <taxon>Basidiomycota</taxon>
        <taxon>Ustilaginomycotina</taxon>
        <taxon>Malasseziomycetes</taxon>
        <taxon>Malasseziales</taxon>
        <taxon>Malasseziaceae</taxon>
        <taxon>Malassezia</taxon>
    </lineage>
</organism>
<proteinExistence type="predicted"/>
<feature type="compositionally biased region" description="Basic and acidic residues" evidence="1">
    <location>
        <begin position="84"/>
        <end position="96"/>
    </location>
</feature>
<feature type="compositionally biased region" description="Polar residues" evidence="1">
    <location>
        <begin position="68"/>
        <end position="80"/>
    </location>
</feature>
<reference evidence="2" key="1">
    <citation type="submission" date="2023-03" db="EMBL/GenBank/DDBJ databases">
        <title>Mating type loci evolution in Malassezia.</title>
        <authorList>
            <person name="Coelho M.A."/>
        </authorList>
    </citation>
    <scope>NUCLEOTIDE SEQUENCE</scope>
    <source>
        <strain evidence="2">CBS 11721</strain>
    </source>
</reference>
<evidence type="ECO:0000256" key="1">
    <source>
        <dbReference type="SAM" id="MobiDB-lite"/>
    </source>
</evidence>
<protein>
    <submittedName>
        <fullName evidence="2">Uncharacterized protein</fullName>
    </submittedName>
</protein>
<feature type="compositionally biased region" description="Pro residues" evidence="1">
    <location>
        <begin position="310"/>
        <end position="319"/>
    </location>
</feature>
<dbReference type="GO" id="GO:0016071">
    <property type="term" value="P:mRNA metabolic process"/>
    <property type="evidence" value="ECO:0007669"/>
    <property type="project" value="UniProtKB-ARBA"/>
</dbReference>